<organism evidence="1 2">
    <name type="scientific">Stephania yunnanensis</name>
    <dbReference type="NCBI Taxonomy" id="152371"/>
    <lineage>
        <taxon>Eukaryota</taxon>
        <taxon>Viridiplantae</taxon>
        <taxon>Streptophyta</taxon>
        <taxon>Embryophyta</taxon>
        <taxon>Tracheophyta</taxon>
        <taxon>Spermatophyta</taxon>
        <taxon>Magnoliopsida</taxon>
        <taxon>Ranunculales</taxon>
        <taxon>Menispermaceae</taxon>
        <taxon>Menispermoideae</taxon>
        <taxon>Cissampelideae</taxon>
        <taxon>Stephania</taxon>
    </lineage>
</organism>
<evidence type="ECO:0000313" key="1">
    <source>
        <dbReference type="EMBL" id="KAK9170530.1"/>
    </source>
</evidence>
<dbReference type="PANTHER" id="PTHR12498:SF0">
    <property type="entry name" value="PROTEIN N-TERMINAL ASPARAGINE AMIDOHYDROLASE"/>
    <property type="match status" value="1"/>
</dbReference>
<keyword evidence="2" id="KW-1185">Reference proteome</keyword>
<dbReference type="EMBL" id="JBBNAF010000001">
    <property type="protein sequence ID" value="KAK9170530.1"/>
    <property type="molecule type" value="Genomic_DNA"/>
</dbReference>
<proteinExistence type="predicted"/>
<comment type="caution">
    <text evidence="1">The sequence shown here is derived from an EMBL/GenBank/DDBJ whole genome shotgun (WGS) entry which is preliminary data.</text>
</comment>
<dbReference type="InterPro" id="IPR026750">
    <property type="entry name" value="NTAN1"/>
</dbReference>
<dbReference type="GO" id="GO:0005634">
    <property type="term" value="C:nucleus"/>
    <property type="evidence" value="ECO:0007669"/>
    <property type="project" value="TreeGrafter"/>
</dbReference>
<reference evidence="1 2" key="1">
    <citation type="submission" date="2024-01" db="EMBL/GenBank/DDBJ databases">
        <title>Genome assemblies of Stephania.</title>
        <authorList>
            <person name="Yang L."/>
        </authorList>
    </citation>
    <scope>NUCLEOTIDE SEQUENCE [LARGE SCALE GENOMIC DNA]</scope>
    <source>
        <strain evidence="1">YNDBR</strain>
        <tissue evidence="1">Leaf</tissue>
    </source>
</reference>
<dbReference type="PANTHER" id="PTHR12498">
    <property type="entry name" value="N-TERMINAL ASPARAGINE AMIDOHYDROLASE"/>
    <property type="match status" value="1"/>
</dbReference>
<evidence type="ECO:0008006" key="3">
    <source>
        <dbReference type="Google" id="ProtNLM"/>
    </source>
</evidence>
<accession>A0AAP0Q7M7</accession>
<dbReference type="Pfam" id="PF14736">
    <property type="entry name" value="N_Asn_amidohyd"/>
    <property type="match status" value="1"/>
</dbReference>
<name>A0AAP0Q7M7_9MAGN</name>
<gene>
    <name evidence="1" type="ORF">Syun_002670</name>
</gene>
<dbReference type="Proteomes" id="UP001420932">
    <property type="component" value="Unassembled WGS sequence"/>
</dbReference>
<sequence length="376" mass="41960">MIIVGGTPISTSSQGRERLLVSLLEHPLLVSASDSFKALPQKRISLSDKWGSNGSTQFKYVYVFQREYAIVDPTRVKMVGTDEATTCVGLVIRNPVTGMTSVAHMDSPAVVDRGISQMLSFVIDSNTPTELDVHLIGGYQDVTLKWNNGKNDAENYSRSPGYSFPLCSKILEALQCSEEKFHVQTLCILEHNTIRDSVGTPYPVVTGFLVDTCTGSILPATFDRTSRGPDEIVRRVRVSVSSEDPSWKGKLLDAYDTCNDRFQIAACSWSPRWKSIAISLQQLSDLEILLNCSTSPLTEGPDFVDNERRLTTHGSKKLITNQVIMFLTSSASASLAKLFPVRVCNYLIRHPNWEETFPRREPRIFEWTAGGRWVRS</sequence>
<evidence type="ECO:0000313" key="2">
    <source>
        <dbReference type="Proteomes" id="UP001420932"/>
    </source>
</evidence>
<dbReference type="AlphaFoldDB" id="A0AAP0Q7M7"/>
<dbReference type="GO" id="GO:0006511">
    <property type="term" value="P:ubiquitin-dependent protein catabolic process"/>
    <property type="evidence" value="ECO:0007669"/>
    <property type="project" value="TreeGrafter"/>
</dbReference>
<protein>
    <recommendedName>
        <fullName evidence="3">Protein N-terminal asparagine amidohydrolase</fullName>
    </recommendedName>
</protein>
<dbReference type="GO" id="GO:0008418">
    <property type="term" value="F:protein-N-terminal asparagine amidohydrolase activity"/>
    <property type="evidence" value="ECO:0007669"/>
    <property type="project" value="InterPro"/>
</dbReference>